<reference evidence="1 2" key="1">
    <citation type="submission" date="2019-12" db="EMBL/GenBank/DDBJ databases">
        <authorList>
            <person name="Alioto T."/>
            <person name="Alioto T."/>
            <person name="Gomez Garrido J."/>
        </authorList>
    </citation>
    <scope>NUCLEOTIDE SEQUENCE [LARGE SCALE GENOMIC DNA]</scope>
</reference>
<dbReference type="OrthoDB" id="10437166at2759"/>
<dbReference type="PANTHER" id="PTHR37611:SF2">
    <property type="entry name" value="VIRUS-SPECIFIC-SIGNALING-PATHWAY REGULATED PROTEIN-RELATED"/>
    <property type="match status" value="1"/>
</dbReference>
<protein>
    <submittedName>
        <fullName evidence="1">Uncharacterized protein</fullName>
    </submittedName>
</protein>
<name>A0A8S0T5U0_OLEEU</name>
<dbReference type="Gramene" id="OE9A027745T1">
    <property type="protein sequence ID" value="OE9A027745C1"/>
    <property type="gene ID" value="OE9A027745"/>
</dbReference>
<evidence type="ECO:0000313" key="1">
    <source>
        <dbReference type="EMBL" id="CAA3000357.1"/>
    </source>
</evidence>
<organism evidence="1 2">
    <name type="scientific">Olea europaea subsp. europaea</name>
    <dbReference type="NCBI Taxonomy" id="158383"/>
    <lineage>
        <taxon>Eukaryota</taxon>
        <taxon>Viridiplantae</taxon>
        <taxon>Streptophyta</taxon>
        <taxon>Embryophyta</taxon>
        <taxon>Tracheophyta</taxon>
        <taxon>Spermatophyta</taxon>
        <taxon>Magnoliopsida</taxon>
        <taxon>eudicotyledons</taxon>
        <taxon>Gunneridae</taxon>
        <taxon>Pentapetalae</taxon>
        <taxon>asterids</taxon>
        <taxon>lamiids</taxon>
        <taxon>Lamiales</taxon>
        <taxon>Oleaceae</taxon>
        <taxon>Oleeae</taxon>
        <taxon>Olea</taxon>
    </lineage>
</organism>
<comment type="caution">
    <text evidence="1">The sequence shown here is derived from an EMBL/GenBank/DDBJ whole genome shotgun (WGS) entry which is preliminary data.</text>
</comment>
<dbReference type="Proteomes" id="UP000594638">
    <property type="component" value="Unassembled WGS sequence"/>
</dbReference>
<dbReference type="EMBL" id="CACTIH010005686">
    <property type="protein sequence ID" value="CAA3000357.1"/>
    <property type="molecule type" value="Genomic_DNA"/>
</dbReference>
<sequence length="146" mass="16533">MASSVCIDTSFSDLNDIEFLDIDSALLESLLEESPMEAGDDEILRNVIQSLEEEISDNNLMPEIYEGCNVDDCSSLDLDLMDSCSTTSPDFGFGWTADYMTNYLMEHSAEVFEGIEDYSQDYGVLPFEEMGYTSLWQETYQYTTYG</sequence>
<dbReference type="PANTHER" id="PTHR37611">
    <property type="entry name" value="VIRUS-SPECIFIC-SIGNALING-PATHWAY REGULATED PROTEIN-RELATED"/>
    <property type="match status" value="1"/>
</dbReference>
<accession>A0A8S0T5U0</accession>
<evidence type="ECO:0000313" key="2">
    <source>
        <dbReference type="Proteomes" id="UP000594638"/>
    </source>
</evidence>
<proteinExistence type="predicted"/>
<keyword evidence="2" id="KW-1185">Reference proteome</keyword>
<gene>
    <name evidence="1" type="ORF">OLEA9_A027745</name>
</gene>
<dbReference type="AlphaFoldDB" id="A0A8S0T5U0"/>